<comment type="similarity">
    <text evidence="2 6">Belongs to the PqqB family.</text>
</comment>
<evidence type="ECO:0000256" key="4">
    <source>
        <dbReference type="ARBA" id="ARBA00022448"/>
    </source>
</evidence>
<protein>
    <recommendedName>
        <fullName evidence="3 6">Coenzyme PQQ synthesis protein B</fullName>
    </recommendedName>
    <alternativeName>
        <fullName evidence="6">Pyrroloquinoline quinone biosynthesis protein B</fullName>
    </alternativeName>
</protein>
<feature type="domain" description="Metallo-beta-lactamase" evidence="7">
    <location>
        <begin position="51"/>
        <end position="265"/>
    </location>
</feature>
<dbReference type="SUPFAM" id="SSF56281">
    <property type="entry name" value="Metallo-hydrolase/oxidoreductase"/>
    <property type="match status" value="1"/>
</dbReference>
<evidence type="ECO:0000313" key="9">
    <source>
        <dbReference type="Proteomes" id="UP001274321"/>
    </source>
</evidence>
<name>A0ABU4RQY6_9HYPH</name>
<dbReference type="EMBL" id="JAXAFJ010000010">
    <property type="protein sequence ID" value="MDX6807260.1"/>
    <property type="molecule type" value="Genomic_DNA"/>
</dbReference>
<dbReference type="CDD" id="cd16274">
    <property type="entry name" value="PQQB-like_MBL-fold"/>
    <property type="match status" value="1"/>
</dbReference>
<reference evidence="8 9" key="1">
    <citation type="submission" date="2023-11" db="EMBL/GenBank/DDBJ databases">
        <authorList>
            <person name="Bao R."/>
        </authorList>
    </citation>
    <scope>NUCLEOTIDE SEQUENCE [LARGE SCALE GENOMIC DNA]</scope>
    <source>
        <strain evidence="8 9">PJ23</strain>
    </source>
</reference>
<accession>A0ABU4RQY6</accession>
<dbReference type="HAMAP" id="MF_00653">
    <property type="entry name" value="PQQ_syn_PqqB"/>
    <property type="match status" value="1"/>
</dbReference>
<gene>
    <name evidence="6 8" type="primary">pqqB</name>
    <name evidence="8" type="ORF">SCD90_14400</name>
</gene>
<evidence type="ECO:0000313" key="8">
    <source>
        <dbReference type="EMBL" id="MDX6807260.1"/>
    </source>
</evidence>
<evidence type="ECO:0000256" key="3">
    <source>
        <dbReference type="ARBA" id="ARBA00015084"/>
    </source>
</evidence>
<dbReference type="InterPro" id="IPR036866">
    <property type="entry name" value="RibonucZ/Hydroxyglut_hydro"/>
</dbReference>
<evidence type="ECO:0000256" key="1">
    <source>
        <dbReference type="ARBA" id="ARBA00004886"/>
    </source>
</evidence>
<evidence type="ECO:0000256" key="6">
    <source>
        <dbReference type="HAMAP-Rule" id="MF_00653"/>
    </source>
</evidence>
<evidence type="ECO:0000259" key="7">
    <source>
        <dbReference type="Pfam" id="PF12706"/>
    </source>
</evidence>
<dbReference type="InterPro" id="IPR011842">
    <property type="entry name" value="PQQ_synth_PqqB"/>
</dbReference>
<keyword evidence="9" id="KW-1185">Reference proteome</keyword>
<dbReference type="Proteomes" id="UP001274321">
    <property type="component" value="Unassembled WGS sequence"/>
</dbReference>
<dbReference type="NCBIfam" id="TIGR02108">
    <property type="entry name" value="PQQ_syn_pqqB"/>
    <property type="match status" value="1"/>
</dbReference>
<comment type="caution">
    <text evidence="8">The sequence shown here is derived from an EMBL/GenBank/DDBJ whole genome shotgun (WGS) entry which is preliminary data.</text>
</comment>
<keyword evidence="5 6" id="KW-0884">PQQ biosynthesis</keyword>
<proteinExistence type="inferred from homology"/>
<evidence type="ECO:0000256" key="2">
    <source>
        <dbReference type="ARBA" id="ARBA00008481"/>
    </source>
</evidence>
<comment type="pathway">
    <text evidence="1 6">Cofactor biosynthesis; pyrroloquinoline quinone biosynthesis.</text>
</comment>
<dbReference type="PANTHER" id="PTHR42663">
    <property type="entry name" value="HYDROLASE C777.06C-RELATED-RELATED"/>
    <property type="match status" value="1"/>
</dbReference>
<comment type="function">
    <text evidence="6">May be involved in the transport of PQQ or its precursor to the periplasm.</text>
</comment>
<dbReference type="InterPro" id="IPR001279">
    <property type="entry name" value="Metallo-B-lactamas"/>
</dbReference>
<keyword evidence="4 6" id="KW-0813">Transport</keyword>
<dbReference type="Gene3D" id="3.60.15.10">
    <property type="entry name" value="Ribonuclease Z/Hydroxyacylglutathione hydrolase-like"/>
    <property type="match status" value="1"/>
</dbReference>
<organism evidence="8 9">
    <name type="scientific">Terrihabitans rhizophilus</name>
    <dbReference type="NCBI Taxonomy" id="3092662"/>
    <lineage>
        <taxon>Bacteria</taxon>
        <taxon>Pseudomonadati</taxon>
        <taxon>Pseudomonadota</taxon>
        <taxon>Alphaproteobacteria</taxon>
        <taxon>Hyphomicrobiales</taxon>
        <taxon>Terrihabitans</taxon>
    </lineage>
</organism>
<dbReference type="Pfam" id="PF12706">
    <property type="entry name" value="Lactamase_B_2"/>
    <property type="match status" value="1"/>
</dbReference>
<sequence>MKIIVLGSAAGGGFPQWNCRCPTCQLARAGDPRVQPRTQAGIAVSADGESWLLVNASPDLRQQIISTPELHPRHGLRHSPIGAVLLTNGDLDAIAGLLTLRERQPFLLYGTKAALDVLDGNTVFNVLSDLVERRDFTFGKVFEAVPGLQVEAFTVPGKVPLYLEGSDPVLAEEGENVIGLEITAGGKRLVFIANCARVSDAVRKRTKGADLLMFDGTTFTDDEMPSLGLSQKTAARMGHLAMSGEGGSMAALADVDAGRRLFIHINNSNPALVDGSPERQAVEVAGWQLAHDGMRIEL</sequence>
<dbReference type="RefSeq" id="WP_319845389.1">
    <property type="nucleotide sequence ID" value="NZ_JAXAFJ010000010.1"/>
</dbReference>
<dbReference type="PANTHER" id="PTHR42663:SF7">
    <property type="entry name" value="COENZYME PQQ SYNTHESIS PROTEIN B"/>
    <property type="match status" value="1"/>
</dbReference>
<evidence type="ECO:0000256" key="5">
    <source>
        <dbReference type="ARBA" id="ARBA00022905"/>
    </source>
</evidence>